<evidence type="ECO:0000313" key="3">
    <source>
        <dbReference type="Proteomes" id="UP001516400"/>
    </source>
</evidence>
<feature type="compositionally biased region" description="Basic and acidic residues" evidence="1">
    <location>
        <begin position="1"/>
        <end position="21"/>
    </location>
</feature>
<protein>
    <submittedName>
        <fullName evidence="2">Uncharacterized protein</fullName>
    </submittedName>
</protein>
<gene>
    <name evidence="2" type="ORF">HHI36_023744</name>
</gene>
<proteinExistence type="predicted"/>
<feature type="region of interest" description="Disordered" evidence="1">
    <location>
        <begin position="1"/>
        <end position="30"/>
    </location>
</feature>
<dbReference type="EMBL" id="JABFTP020000186">
    <property type="protein sequence ID" value="KAL3290403.1"/>
    <property type="molecule type" value="Genomic_DNA"/>
</dbReference>
<reference evidence="2 3" key="1">
    <citation type="journal article" date="2021" name="BMC Biol.">
        <title>Horizontally acquired antibacterial genes associated with adaptive radiation of ladybird beetles.</title>
        <authorList>
            <person name="Li H.S."/>
            <person name="Tang X.F."/>
            <person name="Huang Y.H."/>
            <person name="Xu Z.Y."/>
            <person name="Chen M.L."/>
            <person name="Du X.Y."/>
            <person name="Qiu B.Y."/>
            <person name="Chen P.T."/>
            <person name="Zhang W."/>
            <person name="Slipinski A."/>
            <person name="Escalona H.E."/>
            <person name="Waterhouse R.M."/>
            <person name="Zwick A."/>
            <person name="Pang H."/>
        </authorList>
    </citation>
    <scope>NUCLEOTIDE SEQUENCE [LARGE SCALE GENOMIC DNA]</scope>
    <source>
        <strain evidence="2">SYSU2018</strain>
    </source>
</reference>
<keyword evidence="3" id="KW-1185">Reference proteome</keyword>
<dbReference type="Proteomes" id="UP001516400">
    <property type="component" value="Unassembled WGS sequence"/>
</dbReference>
<sequence>MKDLLTRKSEMKQEQDPRWRQEALSTSGGLQDEVNLMLDLESRFHGDRFVAKKIEGCLDRTAKQLRDKRALPSYKALRGEYLPRNSPQEEPSDYPTESSGDEEVAVQEEVVPQPAFPEADGDETQPAPQATEPEIPVVMPTIVVSPSLDPSSPQETRWRQGIADKALALKLPKKAILDESAEAIRLLRGAFQFCL</sequence>
<dbReference type="AlphaFoldDB" id="A0ABD2PHS9"/>
<evidence type="ECO:0000313" key="2">
    <source>
        <dbReference type="EMBL" id="KAL3290403.1"/>
    </source>
</evidence>
<comment type="caution">
    <text evidence="2">The sequence shown here is derived from an EMBL/GenBank/DDBJ whole genome shotgun (WGS) entry which is preliminary data.</text>
</comment>
<feature type="region of interest" description="Disordered" evidence="1">
    <location>
        <begin position="68"/>
        <end position="156"/>
    </location>
</feature>
<name>A0ABD2PHS9_9CUCU</name>
<evidence type="ECO:0000256" key="1">
    <source>
        <dbReference type="SAM" id="MobiDB-lite"/>
    </source>
</evidence>
<accession>A0ABD2PHS9</accession>
<organism evidence="2 3">
    <name type="scientific">Cryptolaemus montrouzieri</name>
    <dbReference type="NCBI Taxonomy" id="559131"/>
    <lineage>
        <taxon>Eukaryota</taxon>
        <taxon>Metazoa</taxon>
        <taxon>Ecdysozoa</taxon>
        <taxon>Arthropoda</taxon>
        <taxon>Hexapoda</taxon>
        <taxon>Insecta</taxon>
        <taxon>Pterygota</taxon>
        <taxon>Neoptera</taxon>
        <taxon>Endopterygota</taxon>
        <taxon>Coleoptera</taxon>
        <taxon>Polyphaga</taxon>
        <taxon>Cucujiformia</taxon>
        <taxon>Coccinelloidea</taxon>
        <taxon>Coccinellidae</taxon>
        <taxon>Scymninae</taxon>
        <taxon>Scymnini</taxon>
        <taxon>Cryptolaemus</taxon>
    </lineage>
</organism>